<keyword evidence="1" id="KW-0540">Nuclease</keyword>
<keyword evidence="13" id="KW-1185">Reference proteome</keyword>
<dbReference type="GO" id="GO:0004386">
    <property type="term" value="F:helicase activity"/>
    <property type="evidence" value="ECO:0007669"/>
    <property type="project" value="UniProtKB-KW"/>
</dbReference>
<evidence type="ECO:0000313" key="12">
    <source>
        <dbReference type="EMBL" id="AYG01390.1"/>
    </source>
</evidence>
<dbReference type="EMBL" id="CP032627">
    <property type="protein sequence ID" value="AYG01390.1"/>
    <property type="molecule type" value="Genomic_DNA"/>
</dbReference>
<keyword evidence="8" id="KW-0238">DNA-binding</keyword>
<dbReference type="InterPro" id="IPR049035">
    <property type="entry name" value="ADDB_N"/>
</dbReference>
<dbReference type="InterPro" id="IPR014141">
    <property type="entry name" value="DNA_helicase_suRexB"/>
</dbReference>
<keyword evidence="4" id="KW-0378">Hydrolase</keyword>
<dbReference type="RefSeq" id="WP_120772763.1">
    <property type="nucleotide sequence ID" value="NZ_CP032627.1"/>
</dbReference>
<dbReference type="GO" id="GO:0006281">
    <property type="term" value="P:DNA repair"/>
    <property type="evidence" value="ECO:0007669"/>
    <property type="project" value="UniProtKB-KW"/>
</dbReference>
<keyword evidence="2" id="KW-0547">Nucleotide-binding</keyword>
<evidence type="ECO:0000256" key="1">
    <source>
        <dbReference type="ARBA" id="ARBA00022722"/>
    </source>
</evidence>
<dbReference type="NCBIfam" id="TIGR02774">
    <property type="entry name" value="rexB_recomb"/>
    <property type="match status" value="1"/>
</dbReference>
<keyword evidence="3" id="KW-0227">DNA damage</keyword>
<keyword evidence="5" id="KW-0347">Helicase</keyword>
<dbReference type="KEGG" id="lact:D7I46_10065"/>
<proteinExistence type="predicted"/>
<evidence type="ECO:0000313" key="13">
    <source>
        <dbReference type="Proteomes" id="UP000269374"/>
    </source>
</evidence>
<sequence length="1096" mass="126819">MEILYTEITQDLTAGLLKRAVKELETGRKIYYIVPSSMSFEKEKEILERLSEGEDAAVFDLLVTRFKQLPYYFDKKEHGLDKVELSQAGLSMLFRRVMRSFSKEELPLYFSQQNSTGFLEMLTNLRSELLTANLAADDLPDNSKNQELKKILSRFEEELSKNYANYSEFGEFTELVNNGEFDSQLRNSVIIVDGYTRFSAEEELFIESVEQRVANFIIGTYAEQREALDFSETIYVNAVQMIERFREKFSADIQILKKNNVNKVYSKLTKLVEQEERFVITDQTIQLSENDAHSFAIWEAENQNVEIERVAKEIRKKITNGAFFKEFTVLVGDLAAYEIAIKETFELYDIPFFYAQEEAMSQHPLIVFFESLYAIKKNNYRTDDVVNLLKSKVYTCLNFTQDCVDQFEYYVQKFKISGRKRYSTIFDEKEFTHLTSVEKLREKLLGQSSPLQEFLTSNSAKTGKKWVSDLQIFLEKGNVIHRINELYNESEYENAHEVADKHEQVWKSLLSVLTEFSSVFSEQKMKVLDFLDILLAGLKAAKYRQIPANVDVVNVKDYELVEPQTNKYIYAIGLSQMNFPRVKQNSTLLSDEERAEINSTTAENQFIEQLNVVNYHKNMFTVLSLINSAKEHLVLSMPQIISNEQGELSSIFQLFIQHSDKAIVHQIRTVNLEETIEHIGNNRAVIAMMGKIERELLEADAVSSDKKTFWSSLFRILVKSNPNFKKLLLNLDKDIDSVNLETDTVEQIYSDKIYASVSSFERFYNCEYQYFLENTLSLETFESVDINSKIVGNFFHEVFEKLMNLPDLSKDNFDERLTDVLHEVDKDYSRYFTQGATARFTWSNLEEIVRQTAVVLKNSISTDRIKTLLTESSFGLPKSELGYFDVDEISLRGRIDRIDELATKIGAIDYKSSAHQFSLQEVYDGLSLQFLTYLDVLKKAFPEQQAWGALYLQFKNQPINLSEINSLNEIAQLLNQSMRYEGLLLEDAIDDIKQIDSINIKKNNVYTEEVFEQLLSLNEQHYREAGNRLRQGQIVINPIMKRSEGIDKSGSVRGCRYCPLKSICRFEANIHMKDAREIGQKSAADILAEMKGGEND</sequence>
<evidence type="ECO:0000259" key="11">
    <source>
        <dbReference type="Pfam" id="PF21445"/>
    </source>
</evidence>
<dbReference type="PANTHER" id="PTHR30591:SF1">
    <property type="entry name" value="RECBCD ENZYME SUBUNIT RECC"/>
    <property type="match status" value="1"/>
</dbReference>
<dbReference type="GO" id="GO:0005524">
    <property type="term" value="F:ATP binding"/>
    <property type="evidence" value="ECO:0007669"/>
    <property type="project" value="UniProtKB-KW"/>
</dbReference>
<protein>
    <submittedName>
        <fullName evidence="12">ATP-dependent nuclease subunit B</fullName>
    </submittedName>
</protein>
<dbReference type="InterPro" id="IPR011604">
    <property type="entry name" value="PDDEXK-like_dom_sf"/>
</dbReference>
<dbReference type="InterPro" id="IPR011335">
    <property type="entry name" value="Restrct_endonuc-II-like"/>
</dbReference>
<dbReference type="GO" id="GO:0004527">
    <property type="term" value="F:exonuclease activity"/>
    <property type="evidence" value="ECO:0007669"/>
    <property type="project" value="UniProtKB-KW"/>
</dbReference>
<feature type="domain" description="PD-(D/E)XK endonuclease-like" evidence="10">
    <location>
        <begin position="755"/>
        <end position="1065"/>
    </location>
</feature>
<dbReference type="AlphaFoldDB" id="A0A387BK84"/>
<organism evidence="12 13">
    <name type="scientific">Lactococcus allomyrinae</name>
    <dbReference type="NCBI Taxonomy" id="2419773"/>
    <lineage>
        <taxon>Bacteria</taxon>
        <taxon>Bacillati</taxon>
        <taxon>Bacillota</taxon>
        <taxon>Bacilli</taxon>
        <taxon>Lactobacillales</taxon>
        <taxon>Streptococcaceae</taxon>
        <taxon>Lactococcus</taxon>
    </lineage>
</organism>
<evidence type="ECO:0000256" key="6">
    <source>
        <dbReference type="ARBA" id="ARBA00022839"/>
    </source>
</evidence>
<keyword evidence="9" id="KW-0234">DNA repair</keyword>
<dbReference type="Gene3D" id="3.90.320.10">
    <property type="match status" value="1"/>
</dbReference>
<evidence type="ECO:0000259" key="10">
    <source>
        <dbReference type="Pfam" id="PF12705"/>
    </source>
</evidence>
<dbReference type="Proteomes" id="UP000269374">
    <property type="component" value="Chromosome"/>
</dbReference>
<dbReference type="GO" id="GO:0006310">
    <property type="term" value="P:DNA recombination"/>
    <property type="evidence" value="ECO:0007669"/>
    <property type="project" value="TreeGrafter"/>
</dbReference>
<dbReference type="InterPro" id="IPR027417">
    <property type="entry name" value="P-loop_NTPase"/>
</dbReference>
<dbReference type="GO" id="GO:0003677">
    <property type="term" value="F:DNA binding"/>
    <property type="evidence" value="ECO:0007669"/>
    <property type="project" value="UniProtKB-KW"/>
</dbReference>
<evidence type="ECO:0000256" key="8">
    <source>
        <dbReference type="ARBA" id="ARBA00023125"/>
    </source>
</evidence>
<keyword evidence="6" id="KW-0269">Exonuclease</keyword>
<accession>A0A387BK84</accession>
<evidence type="ECO:0000256" key="5">
    <source>
        <dbReference type="ARBA" id="ARBA00022806"/>
    </source>
</evidence>
<feature type="domain" description="ATP-dependent helicase/deoxyribonuclease subunit B N-terminal" evidence="11">
    <location>
        <begin position="18"/>
        <end position="247"/>
    </location>
</feature>
<dbReference type="Pfam" id="PF21445">
    <property type="entry name" value="ADDB_N"/>
    <property type="match status" value="1"/>
</dbReference>
<dbReference type="SUPFAM" id="SSF52540">
    <property type="entry name" value="P-loop containing nucleoside triphosphate hydrolases"/>
    <property type="match status" value="1"/>
</dbReference>
<keyword evidence="7" id="KW-0067">ATP-binding</keyword>
<name>A0A387BK84_9LACT</name>
<gene>
    <name evidence="12" type="primary">rexB</name>
    <name evidence="12" type="ORF">D7I46_10065</name>
</gene>
<evidence type="ECO:0000256" key="4">
    <source>
        <dbReference type="ARBA" id="ARBA00022801"/>
    </source>
</evidence>
<evidence type="ECO:0000256" key="3">
    <source>
        <dbReference type="ARBA" id="ARBA00022763"/>
    </source>
</evidence>
<dbReference type="GO" id="GO:0016817">
    <property type="term" value="F:hydrolase activity, acting on acid anhydrides"/>
    <property type="evidence" value="ECO:0007669"/>
    <property type="project" value="InterPro"/>
</dbReference>
<dbReference type="Pfam" id="PF12705">
    <property type="entry name" value="PDDEXK_1"/>
    <property type="match status" value="1"/>
</dbReference>
<dbReference type="SUPFAM" id="SSF52980">
    <property type="entry name" value="Restriction endonuclease-like"/>
    <property type="match status" value="1"/>
</dbReference>
<evidence type="ECO:0000256" key="7">
    <source>
        <dbReference type="ARBA" id="ARBA00022840"/>
    </source>
</evidence>
<dbReference type="Gene3D" id="3.40.50.300">
    <property type="entry name" value="P-loop containing nucleotide triphosphate hydrolases"/>
    <property type="match status" value="3"/>
</dbReference>
<evidence type="ECO:0000256" key="9">
    <source>
        <dbReference type="ARBA" id="ARBA00023204"/>
    </source>
</evidence>
<dbReference type="PANTHER" id="PTHR30591">
    <property type="entry name" value="RECBCD ENZYME SUBUNIT RECC"/>
    <property type="match status" value="1"/>
</dbReference>
<dbReference type="OrthoDB" id="9758506at2"/>
<evidence type="ECO:0000256" key="2">
    <source>
        <dbReference type="ARBA" id="ARBA00022741"/>
    </source>
</evidence>
<reference evidence="12 13" key="1">
    <citation type="submission" date="2018-09" db="EMBL/GenBank/DDBJ databases">
        <title>Genome sequencing of strain 1JSPR-7.</title>
        <authorList>
            <person name="Heo J."/>
            <person name="Kim S.-J."/>
            <person name="Kwon S.-W."/>
        </authorList>
    </citation>
    <scope>NUCLEOTIDE SEQUENCE [LARGE SCALE GENOMIC DNA]</scope>
    <source>
        <strain evidence="12 13">1JSPR-7</strain>
    </source>
</reference>
<dbReference type="InterPro" id="IPR038726">
    <property type="entry name" value="PDDEXK_AddAB-type"/>
</dbReference>